<organism evidence="4">
    <name type="scientific">Lygus hesperus</name>
    <name type="common">Western plant bug</name>
    <dbReference type="NCBI Taxonomy" id="30085"/>
    <lineage>
        <taxon>Eukaryota</taxon>
        <taxon>Metazoa</taxon>
        <taxon>Ecdysozoa</taxon>
        <taxon>Arthropoda</taxon>
        <taxon>Hexapoda</taxon>
        <taxon>Insecta</taxon>
        <taxon>Pterygota</taxon>
        <taxon>Neoptera</taxon>
        <taxon>Paraneoptera</taxon>
        <taxon>Hemiptera</taxon>
        <taxon>Heteroptera</taxon>
        <taxon>Panheteroptera</taxon>
        <taxon>Cimicomorpha</taxon>
        <taxon>Miridae</taxon>
        <taxon>Mirini</taxon>
        <taxon>Lygus</taxon>
    </lineage>
</organism>
<dbReference type="GO" id="GO:0003723">
    <property type="term" value="F:RNA binding"/>
    <property type="evidence" value="ECO:0007669"/>
    <property type="project" value="UniProtKB-UniRule"/>
</dbReference>
<dbReference type="PROSITE" id="PS50102">
    <property type="entry name" value="RRM"/>
    <property type="match status" value="1"/>
</dbReference>
<evidence type="ECO:0000256" key="2">
    <source>
        <dbReference type="PROSITE-ProRule" id="PRU00176"/>
    </source>
</evidence>
<accession>A0A0A9W619</accession>
<dbReference type="Gene3D" id="3.30.70.330">
    <property type="match status" value="1"/>
</dbReference>
<dbReference type="InterPro" id="IPR035979">
    <property type="entry name" value="RBD_domain_sf"/>
</dbReference>
<dbReference type="EMBL" id="GDHC01011153">
    <property type="protein sequence ID" value="JAQ07476.1"/>
    <property type="molecule type" value="Transcribed_RNA"/>
</dbReference>
<evidence type="ECO:0000259" key="3">
    <source>
        <dbReference type="PROSITE" id="PS50102"/>
    </source>
</evidence>
<reference evidence="4" key="1">
    <citation type="journal article" date="2014" name="PLoS ONE">
        <title>Transcriptome-Based Identification of ABC Transporters in the Western Tarnished Plant Bug Lygus hesperus.</title>
        <authorList>
            <person name="Hull J.J."/>
            <person name="Chaney K."/>
            <person name="Geib S.M."/>
            <person name="Fabrick J.A."/>
            <person name="Brent C.S."/>
            <person name="Walsh D."/>
            <person name="Lavine L.C."/>
        </authorList>
    </citation>
    <scope>NUCLEOTIDE SEQUENCE</scope>
</reference>
<name>A0A0A9W619_LYGHE</name>
<dbReference type="PANTHER" id="PTHR48037:SF1">
    <property type="entry name" value="RRM DOMAIN-CONTAINING PROTEIN"/>
    <property type="match status" value="1"/>
</dbReference>
<sequence length="160" mass="17601">MSKGGVLGEKLKECNPMIRRNVYINGLPYYFKSNDLRELCKVYGRIEASKLCASSHGPTARSYGFVLFVNEENAQTCIADLDGSPLFGHRLQARYADSKATPLPSYFTALNAAEGSGGSGDSAPTNDTDELCILHYDKAHTINVKDTEKCFDAIDHNEKK</sequence>
<evidence type="ECO:0000256" key="1">
    <source>
        <dbReference type="ARBA" id="ARBA00022884"/>
    </source>
</evidence>
<dbReference type="AlphaFoldDB" id="A0A0A9W619"/>
<keyword evidence="1 2" id="KW-0694">RNA-binding</keyword>
<reference evidence="5" key="3">
    <citation type="journal article" date="2016" name="Gigascience">
        <title>De novo construction of an expanded transcriptome assembly for the western tarnished plant bug, Lygus hesperus.</title>
        <authorList>
            <person name="Tassone E.E."/>
            <person name="Geib S.M."/>
            <person name="Hall B."/>
            <person name="Fabrick J.A."/>
            <person name="Brent C.S."/>
            <person name="Hull J.J."/>
        </authorList>
    </citation>
    <scope>NUCLEOTIDE SEQUENCE</scope>
</reference>
<dbReference type="InterPro" id="IPR000504">
    <property type="entry name" value="RRM_dom"/>
</dbReference>
<reference evidence="4" key="2">
    <citation type="submission" date="2014-07" db="EMBL/GenBank/DDBJ databases">
        <authorList>
            <person name="Hull J."/>
        </authorList>
    </citation>
    <scope>NUCLEOTIDE SEQUENCE</scope>
</reference>
<proteinExistence type="predicted"/>
<evidence type="ECO:0000313" key="4">
    <source>
        <dbReference type="EMBL" id="JAG01938.1"/>
    </source>
</evidence>
<dbReference type="PANTHER" id="PTHR48037">
    <property type="entry name" value="ATPASE E1"/>
    <property type="match status" value="1"/>
</dbReference>
<evidence type="ECO:0000313" key="5">
    <source>
        <dbReference type="EMBL" id="JAQ07476.1"/>
    </source>
</evidence>
<protein>
    <submittedName>
        <fullName evidence="4">Zinc finger CCHC-type and RNA-binding motif-containing protein 1</fullName>
    </submittedName>
</protein>
<dbReference type="Pfam" id="PF00076">
    <property type="entry name" value="RRM_1"/>
    <property type="match status" value="1"/>
</dbReference>
<dbReference type="SUPFAM" id="SSF54928">
    <property type="entry name" value="RNA-binding domain, RBD"/>
    <property type="match status" value="1"/>
</dbReference>
<feature type="domain" description="RRM" evidence="3">
    <location>
        <begin position="20"/>
        <end position="98"/>
    </location>
</feature>
<dbReference type="EMBL" id="GBHO01041666">
    <property type="protein sequence ID" value="JAG01938.1"/>
    <property type="molecule type" value="Transcribed_RNA"/>
</dbReference>
<dbReference type="InterPro" id="IPR012677">
    <property type="entry name" value="Nucleotide-bd_a/b_plait_sf"/>
</dbReference>
<gene>
    <name evidence="4" type="primary">zcrb1_2</name>
    <name evidence="4" type="ORF">CM83_71788</name>
    <name evidence="5" type="ORF">g.1496</name>
</gene>
<dbReference type="SMART" id="SM00360">
    <property type="entry name" value="RRM"/>
    <property type="match status" value="1"/>
</dbReference>